<dbReference type="SUPFAM" id="SSF159238">
    <property type="entry name" value="SO1590-like"/>
    <property type="match status" value="1"/>
</dbReference>
<comment type="caution">
    <text evidence="1">The sequence shown here is derived from an EMBL/GenBank/DDBJ whole genome shotgun (WGS) entry which is preliminary data.</text>
</comment>
<keyword evidence="2" id="KW-1185">Reference proteome</keyword>
<dbReference type="InterPro" id="IPR023159">
    <property type="entry name" value="SO1590-like_sf"/>
</dbReference>
<dbReference type="InterPro" id="IPR021607">
    <property type="entry name" value="DUF3224"/>
</dbReference>
<evidence type="ECO:0000313" key="1">
    <source>
        <dbReference type="EMBL" id="GFJ76729.1"/>
    </source>
</evidence>
<evidence type="ECO:0000313" key="2">
    <source>
        <dbReference type="Proteomes" id="UP000482800"/>
    </source>
</evidence>
<reference evidence="1 2" key="1">
    <citation type="submission" date="2020-03" db="EMBL/GenBank/DDBJ databases">
        <title>Whole genome shotgun sequence of Phytohabitans houttuyneae NBRC 108639.</title>
        <authorList>
            <person name="Komaki H."/>
            <person name="Tamura T."/>
        </authorList>
    </citation>
    <scope>NUCLEOTIDE SEQUENCE [LARGE SCALE GENOMIC DNA]</scope>
    <source>
        <strain evidence="1 2">NBRC 108639</strain>
    </source>
</reference>
<sequence length="138" mass="14661">MLWHMTEYAKGTFTIDGWDQETFDEAEAEGATLAQATVTKTFTGDLTGTSSTRILMCTTQVETSAAYVGFERFSGTAGGRTGTFVLHHSATADADAGQALHWAIVPDSGTGDLRTIRGTGQITVDADGGHAYTLEYTL</sequence>
<name>A0A6V8K3I3_9ACTN</name>
<evidence type="ECO:0008006" key="3">
    <source>
        <dbReference type="Google" id="ProtNLM"/>
    </source>
</evidence>
<reference evidence="1 2" key="2">
    <citation type="submission" date="2020-03" db="EMBL/GenBank/DDBJ databases">
        <authorList>
            <person name="Ichikawa N."/>
            <person name="Kimura A."/>
            <person name="Kitahashi Y."/>
            <person name="Uohara A."/>
        </authorList>
    </citation>
    <scope>NUCLEOTIDE SEQUENCE [LARGE SCALE GENOMIC DNA]</scope>
    <source>
        <strain evidence="1 2">NBRC 108639</strain>
    </source>
</reference>
<protein>
    <recommendedName>
        <fullName evidence="3">DUF3224 domain-containing protein</fullName>
    </recommendedName>
</protein>
<organism evidence="1 2">
    <name type="scientific">Phytohabitans houttuyneae</name>
    <dbReference type="NCBI Taxonomy" id="1076126"/>
    <lineage>
        <taxon>Bacteria</taxon>
        <taxon>Bacillati</taxon>
        <taxon>Actinomycetota</taxon>
        <taxon>Actinomycetes</taxon>
        <taxon>Micromonosporales</taxon>
        <taxon>Micromonosporaceae</taxon>
    </lineage>
</organism>
<accession>A0A6V8K3I3</accession>
<dbReference type="AlphaFoldDB" id="A0A6V8K3I3"/>
<gene>
    <name evidence="1" type="ORF">Phou_009090</name>
</gene>
<dbReference type="Gene3D" id="2.40.350.10">
    <property type="entry name" value="SO1590-like"/>
    <property type="match status" value="1"/>
</dbReference>
<dbReference type="EMBL" id="BLPF01000001">
    <property type="protein sequence ID" value="GFJ76729.1"/>
    <property type="molecule type" value="Genomic_DNA"/>
</dbReference>
<dbReference type="Pfam" id="PF11528">
    <property type="entry name" value="DUF3224"/>
    <property type="match status" value="1"/>
</dbReference>
<dbReference type="Proteomes" id="UP000482800">
    <property type="component" value="Unassembled WGS sequence"/>
</dbReference>
<proteinExistence type="predicted"/>